<dbReference type="EMBL" id="FZNP01000010">
    <property type="protein sequence ID" value="SNS06119.1"/>
    <property type="molecule type" value="Genomic_DNA"/>
</dbReference>
<evidence type="ECO:0000259" key="8">
    <source>
        <dbReference type="Pfam" id="PF26519"/>
    </source>
</evidence>
<dbReference type="RefSeq" id="WP_089314353.1">
    <property type="nucleotide sequence ID" value="NZ_FZNP01000010.1"/>
</dbReference>
<dbReference type="InterPro" id="IPR058605">
    <property type="entry name" value="BsaP_C"/>
</dbReference>
<organism evidence="9 10">
    <name type="scientific">Actinomadura mexicana</name>
    <dbReference type="NCBI Taxonomy" id="134959"/>
    <lineage>
        <taxon>Bacteria</taxon>
        <taxon>Bacillati</taxon>
        <taxon>Actinomycetota</taxon>
        <taxon>Actinomycetes</taxon>
        <taxon>Streptosporangiales</taxon>
        <taxon>Thermomonosporaceae</taxon>
        <taxon>Actinomadura</taxon>
    </lineage>
</organism>
<dbReference type="Pfam" id="PF26519">
    <property type="entry name" value="BsaP"/>
    <property type="match status" value="1"/>
</dbReference>
<feature type="domain" description="Biotin synthase auxiliary protein C-terminal" evidence="8">
    <location>
        <begin position="36"/>
        <end position="57"/>
    </location>
</feature>
<evidence type="ECO:0000256" key="3">
    <source>
        <dbReference type="ARBA" id="ARBA00022756"/>
    </source>
</evidence>
<evidence type="ECO:0000256" key="5">
    <source>
        <dbReference type="ARBA" id="ARBA00093761"/>
    </source>
</evidence>
<gene>
    <name evidence="9" type="ORF">SAMN06265355_110149</name>
</gene>
<keyword evidence="4" id="KW-0408">Iron</keyword>
<proteinExistence type="inferred from homology"/>
<dbReference type="AlphaFoldDB" id="A0A239BEG4"/>
<evidence type="ECO:0000313" key="10">
    <source>
        <dbReference type="Proteomes" id="UP000198420"/>
    </source>
</evidence>
<keyword evidence="3" id="KW-0093">Biotin biosynthesis</keyword>
<evidence type="ECO:0000313" key="9">
    <source>
        <dbReference type="EMBL" id="SNS06119.1"/>
    </source>
</evidence>
<protein>
    <recommendedName>
        <fullName evidence="7">Biotin synthase auxiliary protein</fullName>
    </recommendedName>
</protein>
<comment type="cofactor">
    <cofactor evidence="1">
        <name>iron-sulfur cluster</name>
        <dbReference type="ChEBI" id="CHEBI:30408"/>
    </cofactor>
</comment>
<accession>A0A239BEG4</accession>
<comment type="similarity">
    <text evidence="6">Belongs to the BsaP family.</text>
</comment>
<dbReference type="Proteomes" id="UP000198420">
    <property type="component" value="Unassembled WGS sequence"/>
</dbReference>
<dbReference type="OrthoDB" id="3829284at2"/>
<evidence type="ECO:0000256" key="7">
    <source>
        <dbReference type="ARBA" id="ARBA00093796"/>
    </source>
</evidence>
<evidence type="ECO:0000256" key="1">
    <source>
        <dbReference type="ARBA" id="ARBA00001915"/>
    </source>
</evidence>
<evidence type="ECO:0000256" key="4">
    <source>
        <dbReference type="ARBA" id="ARBA00023004"/>
    </source>
</evidence>
<evidence type="ECO:0000256" key="6">
    <source>
        <dbReference type="ARBA" id="ARBA00093780"/>
    </source>
</evidence>
<keyword evidence="2" id="KW-0479">Metal-binding</keyword>
<sequence>MYCDRCGEPAEGDHTPCRTARRMEPPRYCPHCRRRLIVQVTPTAWTAECSQHGPLEPEGQAP</sequence>
<keyword evidence="10" id="KW-1185">Reference proteome</keyword>
<comment type="function">
    <text evidence="5">Required for the activity of the biotin synthase BioB.</text>
</comment>
<reference evidence="10" key="1">
    <citation type="submission" date="2017-06" db="EMBL/GenBank/DDBJ databases">
        <authorList>
            <person name="Varghese N."/>
            <person name="Submissions S."/>
        </authorList>
    </citation>
    <scope>NUCLEOTIDE SEQUENCE [LARGE SCALE GENOMIC DNA]</scope>
    <source>
        <strain evidence="10">DSM 44485</strain>
    </source>
</reference>
<name>A0A239BEG4_9ACTN</name>
<evidence type="ECO:0000256" key="2">
    <source>
        <dbReference type="ARBA" id="ARBA00022723"/>
    </source>
</evidence>